<dbReference type="InterPro" id="IPR005855">
    <property type="entry name" value="GFAT"/>
</dbReference>
<dbReference type="GO" id="GO:0005737">
    <property type="term" value="C:cytoplasm"/>
    <property type="evidence" value="ECO:0007669"/>
    <property type="project" value="UniProtKB-SubCell"/>
</dbReference>
<evidence type="ECO:0000256" key="1">
    <source>
        <dbReference type="ARBA" id="ARBA00001031"/>
    </source>
</evidence>
<dbReference type="SUPFAM" id="SSF56235">
    <property type="entry name" value="N-terminal nucleophile aminohydrolases (Ntn hydrolases)"/>
    <property type="match status" value="1"/>
</dbReference>
<dbReference type="GO" id="GO:0097367">
    <property type="term" value="F:carbohydrate derivative binding"/>
    <property type="evidence" value="ECO:0007669"/>
    <property type="project" value="InterPro"/>
</dbReference>
<dbReference type="PANTHER" id="PTHR10937:SF0">
    <property type="entry name" value="GLUTAMINE--FRUCTOSE-6-PHOSPHATE TRANSAMINASE (ISOMERIZING)"/>
    <property type="match status" value="1"/>
</dbReference>
<evidence type="ECO:0000256" key="8">
    <source>
        <dbReference type="ARBA" id="ARBA00022737"/>
    </source>
</evidence>
<feature type="domain" description="SIS" evidence="12">
    <location>
        <begin position="441"/>
        <end position="582"/>
    </location>
</feature>
<evidence type="ECO:0000256" key="3">
    <source>
        <dbReference type="ARBA" id="ARBA00012916"/>
    </source>
</evidence>
<feature type="initiator methionine" description="Removed" evidence="10">
    <location>
        <position position="1"/>
    </location>
</feature>
<dbReference type="InterPro" id="IPR035490">
    <property type="entry name" value="GlmS/FrlB_SIS"/>
</dbReference>
<dbReference type="InterPro" id="IPR029055">
    <property type="entry name" value="Ntn_hydrolases_N"/>
</dbReference>
<evidence type="ECO:0000256" key="6">
    <source>
        <dbReference type="ARBA" id="ARBA00022576"/>
    </source>
</evidence>
<keyword evidence="7 10" id="KW-0808">Transferase</keyword>
<dbReference type="NCBIfam" id="NF001484">
    <property type="entry name" value="PRK00331.1"/>
    <property type="match status" value="1"/>
</dbReference>
<sequence length="592" mass="65017">MCGIVGYIGNKAAQPILLQSLKRLEYRGYDSCGIALAGSCLEIYKDIGRIEKLAESLKPNSRSMGIGHTRWATHGKPSQINAHPHIDCTGQIAVVHNGVIDNYLELQAQLIYEGHKFCSETDSEVISHLIEKYHKGDLEAAVIKALAQIKGSYAIIVLNEDCPYMVIARHENPVIIGVGYHENIIASDVPAVLDYTNKVIYLEDGDVATVSRETIKIVNNGQEQKRNSEIIPWDTSDAERGGYEHFMLKEIHEQPRAITETLRGYLNQIEPKVKLEINIPDDIEDVLLLGCGSSFHATLIGKYVLETIVGIRAKVELASEFNENSPVSKKTWAIAVTQSGETADTLSALKKAKQSGAHTLAITNVIGSSATRIADQCFFTRAGPEIGVAATKTFITQLISFYLLALAWPSLDGKHNLIPELGRLPGKVQRLLNQQAEIARHTEGLSCFDDALFVGRGINYPVALEGALKLKEISYIHAEGYSAGELKHGPFALLSPKTPVVVIVGMDITREMLLANIREIKARESPLLAIADEKDTEIDKYVDWVIKVPNTEPLLSPVINSVALQLLAYFAAARRHCPIDLPRNLAKSVTVP</sequence>
<dbReference type="PANTHER" id="PTHR10937">
    <property type="entry name" value="GLUCOSAMINE--FRUCTOSE-6-PHOSPHATE AMINOTRANSFERASE, ISOMERIZING"/>
    <property type="match status" value="1"/>
</dbReference>
<name>A0A933GJC5_UNCTE</name>
<dbReference type="EC" id="2.6.1.16" evidence="3 10"/>
<dbReference type="GO" id="GO:0006047">
    <property type="term" value="P:UDP-N-acetylglucosamine metabolic process"/>
    <property type="evidence" value="ECO:0007669"/>
    <property type="project" value="TreeGrafter"/>
</dbReference>
<dbReference type="Proteomes" id="UP000772181">
    <property type="component" value="Unassembled WGS sequence"/>
</dbReference>
<dbReference type="InterPro" id="IPR047084">
    <property type="entry name" value="GFAT_N"/>
</dbReference>
<dbReference type="EMBL" id="JACQWF010000036">
    <property type="protein sequence ID" value="MBI4594903.1"/>
    <property type="molecule type" value="Genomic_DNA"/>
</dbReference>
<evidence type="ECO:0000256" key="7">
    <source>
        <dbReference type="ARBA" id="ARBA00022679"/>
    </source>
</evidence>
<feature type="domain" description="Glutamine amidotransferase type-2" evidence="11">
    <location>
        <begin position="2"/>
        <end position="213"/>
    </location>
</feature>
<evidence type="ECO:0000259" key="11">
    <source>
        <dbReference type="PROSITE" id="PS51278"/>
    </source>
</evidence>
<dbReference type="Pfam" id="PF01380">
    <property type="entry name" value="SIS"/>
    <property type="match status" value="2"/>
</dbReference>
<dbReference type="InterPro" id="IPR046348">
    <property type="entry name" value="SIS_dom_sf"/>
</dbReference>
<dbReference type="PROSITE" id="PS51278">
    <property type="entry name" value="GATASE_TYPE_2"/>
    <property type="match status" value="1"/>
</dbReference>
<dbReference type="GO" id="GO:0006487">
    <property type="term" value="P:protein N-linked glycosylation"/>
    <property type="evidence" value="ECO:0007669"/>
    <property type="project" value="TreeGrafter"/>
</dbReference>
<evidence type="ECO:0000256" key="4">
    <source>
        <dbReference type="ARBA" id="ARBA00016090"/>
    </source>
</evidence>
<evidence type="ECO:0000259" key="12">
    <source>
        <dbReference type="PROSITE" id="PS51464"/>
    </source>
</evidence>
<keyword evidence="5 10" id="KW-0963">Cytoplasm</keyword>
<gene>
    <name evidence="10 13" type="primary">glmS</name>
    <name evidence="13" type="ORF">HY730_00820</name>
</gene>
<evidence type="ECO:0000313" key="13">
    <source>
        <dbReference type="EMBL" id="MBI4594903.1"/>
    </source>
</evidence>
<evidence type="ECO:0000256" key="9">
    <source>
        <dbReference type="ARBA" id="ARBA00022962"/>
    </source>
</evidence>
<dbReference type="NCBIfam" id="TIGR01135">
    <property type="entry name" value="glmS"/>
    <property type="match status" value="1"/>
</dbReference>
<dbReference type="Gene3D" id="3.60.20.10">
    <property type="entry name" value="Glutamine Phosphoribosylpyrophosphate, subunit 1, domain 1"/>
    <property type="match status" value="1"/>
</dbReference>
<feature type="domain" description="SIS" evidence="12">
    <location>
        <begin position="269"/>
        <end position="414"/>
    </location>
</feature>
<evidence type="ECO:0000256" key="2">
    <source>
        <dbReference type="ARBA" id="ARBA00004496"/>
    </source>
</evidence>
<comment type="subunit">
    <text evidence="10">Homodimer.</text>
</comment>
<keyword evidence="8" id="KW-0677">Repeat</keyword>
<dbReference type="PROSITE" id="PS51464">
    <property type="entry name" value="SIS"/>
    <property type="match status" value="2"/>
</dbReference>
<feature type="active site" description="For Fru-6P isomerization activity" evidence="10">
    <location>
        <position position="587"/>
    </location>
</feature>
<dbReference type="HAMAP" id="MF_00164">
    <property type="entry name" value="GlmS"/>
    <property type="match status" value="1"/>
</dbReference>
<reference evidence="13" key="1">
    <citation type="submission" date="2020-07" db="EMBL/GenBank/DDBJ databases">
        <title>Huge and variable diversity of episymbiotic CPR bacteria and DPANN archaea in groundwater ecosystems.</title>
        <authorList>
            <person name="He C.Y."/>
            <person name="Keren R."/>
            <person name="Whittaker M."/>
            <person name="Farag I.F."/>
            <person name="Doudna J."/>
            <person name="Cate J.H.D."/>
            <person name="Banfield J.F."/>
        </authorList>
    </citation>
    <scope>NUCLEOTIDE SEQUENCE</scope>
    <source>
        <strain evidence="13">NC_groundwater_1482_Ag_S-0.65um_47_24</strain>
    </source>
</reference>
<dbReference type="SUPFAM" id="SSF53697">
    <property type="entry name" value="SIS domain"/>
    <property type="match status" value="1"/>
</dbReference>
<dbReference type="FunFam" id="3.40.50.10490:FF:000001">
    <property type="entry name" value="Glutamine--fructose-6-phosphate aminotransferase [isomerizing]"/>
    <property type="match status" value="1"/>
</dbReference>
<evidence type="ECO:0000256" key="10">
    <source>
        <dbReference type="HAMAP-Rule" id="MF_00164"/>
    </source>
</evidence>
<dbReference type="InterPro" id="IPR001347">
    <property type="entry name" value="SIS_dom"/>
</dbReference>
<evidence type="ECO:0000256" key="5">
    <source>
        <dbReference type="ARBA" id="ARBA00022490"/>
    </source>
</evidence>
<dbReference type="Gene3D" id="3.40.50.10490">
    <property type="entry name" value="Glucose-6-phosphate isomerase like protein, domain 1"/>
    <property type="match status" value="2"/>
</dbReference>
<dbReference type="Pfam" id="PF13522">
    <property type="entry name" value="GATase_6"/>
    <property type="match status" value="1"/>
</dbReference>
<protein>
    <recommendedName>
        <fullName evidence="4 10">Glutamine--fructose-6-phosphate aminotransferase [isomerizing]</fullName>
        <ecNumber evidence="3 10">2.6.1.16</ecNumber>
    </recommendedName>
    <alternativeName>
        <fullName evidence="10">D-fructose-6-phosphate amidotransferase</fullName>
    </alternativeName>
    <alternativeName>
        <fullName evidence="10">GFAT</fullName>
    </alternativeName>
    <alternativeName>
        <fullName evidence="10">Glucosamine-6-phosphate synthase</fullName>
    </alternativeName>
    <alternativeName>
        <fullName evidence="10">Hexosephosphate aminotransferase</fullName>
    </alternativeName>
    <alternativeName>
        <fullName evidence="10">L-glutamine--D-fructose-6-phosphate amidotransferase</fullName>
    </alternativeName>
</protein>
<dbReference type="CDD" id="cd05009">
    <property type="entry name" value="SIS_GlmS_GlmD_2"/>
    <property type="match status" value="1"/>
</dbReference>
<organism evidence="13 14">
    <name type="scientific">Tectimicrobiota bacterium</name>
    <dbReference type="NCBI Taxonomy" id="2528274"/>
    <lineage>
        <taxon>Bacteria</taxon>
        <taxon>Pseudomonadati</taxon>
        <taxon>Nitrospinota/Tectimicrobiota group</taxon>
        <taxon>Candidatus Tectimicrobiota</taxon>
    </lineage>
</organism>
<evidence type="ECO:0000313" key="14">
    <source>
        <dbReference type="Proteomes" id="UP000772181"/>
    </source>
</evidence>
<dbReference type="GO" id="GO:0004360">
    <property type="term" value="F:glutamine-fructose-6-phosphate transaminase (isomerizing) activity"/>
    <property type="evidence" value="ECO:0007669"/>
    <property type="project" value="UniProtKB-UniRule"/>
</dbReference>
<dbReference type="GO" id="GO:0006002">
    <property type="term" value="P:fructose 6-phosphate metabolic process"/>
    <property type="evidence" value="ECO:0007669"/>
    <property type="project" value="TreeGrafter"/>
</dbReference>
<dbReference type="CDD" id="cd05008">
    <property type="entry name" value="SIS_GlmS_GlmD_1"/>
    <property type="match status" value="1"/>
</dbReference>
<dbReference type="CDD" id="cd00714">
    <property type="entry name" value="GFAT"/>
    <property type="match status" value="1"/>
</dbReference>
<accession>A0A933GJC5</accession>
<dbReference type="GO" id="GO:0005975">
    <property type="term" value="P:carbohydrate metabolic process"/>
    <property type="evidence" value="ECO:0007669"/>
    <property type="project" value="UniProtKB-UniRule"/>
</dbReference>
<proteinExistence type="inferred from homology"/>
<dbReference type="InterPro" id="IPR035466">
    <property type="entry name" value="GlmS/AgaS_SIS"/>
</dbReference>
<comment type="function">
    <text evidence="10">Catalyzes the first step in hexosamine metabolism, converting fructose-6P into glucosamine-6P using glutamine as a nitrogen source.</text>
</comment>
<comment type="subcellular location">
    <subcellularLocation>
        <location evidence="2 10">Cytoplasm</location>
    </subcellularLocation>
</comment>
<comment type="caution">
    <text evidence="13">The sequence shown here is derived from an EMBL/GenBank/DDBJ whole genome shotgun (WGS) entry which is preliminary data.</text>
</comment>
<dbReference type="InterPro" id="IPR017932">
    <property type="entry name" value="GATase_2_dom"/>
</dbReference>
<dbReference type="GO" id="GO:0046349">
    <property type="term" value="P:amino sugar biosynthetic process"/>
    <property type="evidence" value="ECO:0007669"/>
    <property type="project" value="UniProtKB-ARBA"/>
</dbReference>
<feature type="active site" description="Nucleophile; for GATase activity" evidence="10">
    <location>
        <position position="2"/>
    </location>
</feature>
<dbReference type="AlphaFoldDB" id="A0A933GJC5"/>
<keyword evidence="6 10" id="KW-0032">Aminotransferase</keyword>
<comment type="catalytic activity">
    <reaction evidence="1 10">
        <text>D-fructose 6-phosphate + L-glutamine = D-glucosamine 6-phosphate + L-glutamate</text>
        <dbReference type="Rhea" id="RHEA:13237"/>
        <dbReference type="ChEBI" id="CHEBI:29985"/>
        <dbReference type="ChEBI" id="CHEBI:58359"/>
        <dbReference type="ChEBI" id="CHEBI:58725"/>
        <dbReference type="ChEBI" id="CHEBI:61527"/>
        <dbReference type="EC" id="2.6.1.16"/>
    </reaction>
</comment>
<keyword evidence="9" id="KW-0315">Glutamine amidotransferase</keyword>
<dbReference type="FunFam" id="3.60.20.10:FF:000006">
    <property type="entry name" value="Glutamine--fructose-6-phosphate aminotransferase [isomerizing]"/>
    <property type="match status" value="1"/>
</dbReference>
<dbReference type="FunFam" id="3.40.50.10490:FF:000002">
    <property type="entry name" value="Glutamine--fructose-6-phosphate aminotransferase [isomerizing]"/>
    <property type="match status" value="1"/>
</dbReference>